<dbReference type="RefSeq" id="WP_092342963.1">
    <property type="nucleotide sequence ID" value="NZ_LN906597.1"/>
</dbReference>
<protein>
    <submittedName>
        <fullName evidence="2">Putative membrane protein</fullName>
    </submittedName>
</protein>
<dbReference type="OrthoDB" id="9940842at2"/>
<keyword evidence="1" id="KW-1133">Transmembrane helix</keyword>
<dbReference type="EMBL" id="LN906597">
    <property type="protein sequence ID" value="CUT17541.1"/>
    <property type="molecule type" value="Genomic_DNA"/>
</dbReference>
<evidence type="ECO:0000313" key="3">
    <source>
        <dbReference type="Proteomes" id="UP000198651"/>
    </source>
</evidence>
<feature type="transmembrane region" description="Helical" evidence="1">
    <location>
        <begin position="149"/>
        <end position="170"/>
    </location>
</feature>
<name>A0A0S4M181_9BURK</name>
<dbReference type="Proteomes" id="UP000198651">
    <property type="component" value="Chromosome I"/>
</dbReference>
<keyword evidence="1" id="KW-0812">Transmembrane</keyword>
<gene>
    <name evidence="2" type="ORF">Ark11_0706</name>
</gene>
<reference evidence="3" key="1">
    <citation type="submission" date="2015-11" db="EMBL/GenBank/DDBJ databases">
        <authorList>
            <person name="Seth-Smith H.M.B."/>
        </authorList>
    </citation>
    <scope>NUCLEOTIDE SEQUENCE [LARGE SCALE GENOMIC DNA]</scope>
    <source>
        <strain evidence="3">2013Ark11</strain>
    </source>
</reference>
<keyword evidence="3" id="KW-1185">Reference proteome</keyword>
<accession>A0A0S4M181</accession>
<organism evidence="2 3">
    <name type="scientific">Candidatus Ichthyocystis hellenicum</name>
    <dbReference type="NCBI Taxonomy" id="1561003"/>
    <lineage>
        <taxon>Bacteria</taxon>
        <taxon>Pseudomonadati</taxon>
        <taxon>Pseudomonadota</taxon>
        <taxon>Betaproteobacteria</taxon>
        <taxon>Burkholderiales</taxon>
        <taxon>Candidatus Ichthyocystis</taxon>
    </lineage>
</organism>
<sequence>MLEKVDDMAMGGCFFNGDFSEDIDGLCAVCRASVDESNDGCADEVHDICKDFFTDVDLGAIDPDGYVSVLRSSNCADLKEIEGTSGLVLVDDLVVFKPAICPPERLMIIFAALLLVLLIAFIVFAILVNEDLVHIPGISPEFLITITKWIGVGLLATLMFHSLLDLGYLLGREDDARNKRCRDVLSSCESKLKDLEGVQKEIGEGMSDYGEELGSRASALRLVSVIPESKRTGCSCLETLLSSRCSSVIKSCEAIKSKLES</sequence>
<evidence type="ECO:0000313" key="2">
    <source>
        <dbReference type="EMBL" id="CUT17541.1"/>
    </source>
</evidence>
<feature type="transmembrane region" description="Helical" evidence="1">
    <location>
        <begin position="106"/>
        <end position="129"/>
    </location>
</feature>
<evidence type="ECO:0000256" key="1">
    <source>
        <dbReference type="SAM" id="Phobius"/>
    </source>
</evidence>
<keyword evidence="1" id="KW-0472">Membrane</keyword>
<dbReference type="AlphaFoldDB" id="A0A0S4M181"/>
<proteinExistence type="predicted"/>